<evidence type="ECO:0000313" key="3">
    <source>
        <dbReference type="Proteomes" id="UP000000758"/>
    </source>
</evidence>
<evidence type="ECO:0000256" key="1">
    <source>
        <dbReference type="SAM" id="MobiDB-lite"/>
    </source>
</evidence>
<name>A0RXM8_CENSY</name>
<reference evidence="2 3" key="1">
    <citation type="journal article" date="2006" name="Proc. Natl. Acad. Sci. U.S.A.">
        <title>Genomic analysis of the uncultivated marine crenarchaeote Cenarchaeum symbiosum.</title>
        <authorList>
            <person name="Hallam S.J."/>
            <person name="Konstantinidis K.T."/>
            <person name="Putnam N."/>
            <person name="Schleper C."/>
            <person name="Watanabe Y."/>
            <person name="Sugahara J."/>
            <person name="Preston C."/>
            <person name="de la Torre J."/>
            <person name="Richardson P.M."/>
            <person name="DeLong E.F."/>
        </authorList>
    </citation>
    <scope>NUCLEOTIDE SEQUENCE [LARGE SCALE GENOMIC DNA]</scope>
    <source>
        <strain evidence="3">A</strain>
    </source>
</reference>
<dbReference type="EMBL" id="DP000238">
    <property type="protein sequence ID" value="ABK78095.1"/>
    <property type="molecule type" value="Genomic_DNA"/>
</dbReference>
<dbReference type="KEGG" id="csy:CENSYa_1473"/>
<organism evidence="2 3">
    <name type="scientific">Cenarchaeum symbiosum (strain A)</name>
    <dbReference type="NCBI Taxonomy" id="414004"/>
    <lineage>
        <taxon>Archaea</taxon>
        <taxon>Nitrososphaerota</taxon>
        <taxon>Candidatus Cenarchaeales</taxon>
        <taxon>Candidatus Cenarchaeaceae</taxon>
        <taxon>Candidatus Cenarchaeum</taxon>
    </lineage>
</organism>
<feature type="region of interest" description="Disordered" evidence="1">
    <location>
        <begin position="1"/>
        <end position="20"/>
    </location>
</feature>
<keyword evidence="3" id="KW-1185">Reference proteome</keyword>
<dbReference type="HOGENOM" id="CLU_2284924_0_0_2"/>
<protein>
    <submittedName>
        <fullName evidence="2">Uncharacterized protein</fullName>
    </submittedName>
</protein>
<evidence type="ECO:0000313" key="2">
    <source>
        <dbReference type="EMBL" id="ABK78095.1"/>
    </source>
</evidence>
<gene>
    <name evidence="2" type="ordered locus">CENSYa_1473</name>
</gene>
<dbReference type="EnsemblBacteria" id="ABK78095">
    <property type="protein sequence ID" value="ABK78095"/>
    <property type="gene ID" value="CENSYa_1473"/>
</dbReference>
<dbReference type="Proteomes" id="UP000000758">
    <property type="component" value="Chromosome"/>
</dbReference>
<dbReference type="STRING" id="414004.CENSYa_1473"/>
<dbReference type="AlphaFoldDB" id="A0RXM8"/>
<sequence length="101" mass="11748">MNAWRKPDPHEHGPPGRPMHRGFCLCRWSACCTRRSTRELYSAAARLRQLFSTLEPSTRLHAGYVFYTDTWKSMYDEHADDSHHGSLYTCADCNFHMPFPA</sequence>
<accession>A0RXM8</accession>
<feature type="compositionally biased region" description="Basic and acidic residues" evidence="1">
    <location>
        <begin position="1"/>
        <end position="14"/>
    </location>
</feature>
<proteinExistence type="predicted"/>